<name>A0A1H6ZH64_9GAMM</name>
<protein>
    <submittedName>
        <fullName evidence="1">Uncharacterized protein</fullName>
    </submittedName>
</protein>
<dbReference type="AlphaFoldDB" id="A0A1H6ZH64"/>
<gene>
    <name evidence="1" type="ORF">SAMN04244579_04630</name>
</gene>
<evidence type="ECO:0000313" key="1">
    <source>
        <dbReference type="EMBL" id="SEJ50847.1"/>
    </source>
</evidence>
<evidence type="ECO:0000313" key="2">
    <source>
        <dbReference type="Proteomes" id="UP000199005"/>
    </source>
</evidence>
<dbReference type="EMBL" id="FNYO01000138">
    <property type="protein sequence ID" value="SEJ50847.1"/>
    <property type="molecule type" value="Genomic_DNA"/>
</dbReference>
<accession>A0A1H6ZH64</accession>
<dbReference type="Proteomes" id="UP000199005">
    <property type="component" value="Unassembled WGS sequence"/>
</dbReference>
<sequence length="70" mass="7009">MASTLLCSVPDLEGGRIFRPHMAAVVEPGGADVGVAQPLLDLGDVRLVFLGVGGGGGAQVVDAEALYEAC</sequence>
<reference evidence="1 2" key="1">
    <citation type="submission" date="2016-10" db="EMBL/GenBank/DDBJ databases">
        <authorList>
            <person name="de Groot N.N."/>
        </authorList>
    </citation>
    <scope>NUCLEOTIDE SEQUENCE [LARGE SCALE GENOMIC DNA]</scope>
    <source>
        <strain evidence="1 2">DSM 1041</strain>
    </source>
</reference>
<organism evidence="1 2">
    <name type="scientific">Azotobacter beijerinckii</name>
    <dbReference type="NCBI Taxonomy" id="170623"/>
    <lineage>
        <taxon>Bacteria</taxon>
        <taxon>Pseudomonadati</taxon>
        <taxon>Pseudomonadota</taxon>
        <taxon>Gammaproteobacteria</taxon>
        <taxon>Pseudomonadales</taxon>
        <taxon>Pseudomonadaceae</taxon>
        <taxon>Azotobacter</taxon>
    </lineage>
</organism>
<proteinExistence type="predicted"/>